<protein>
    <submittedName>
        <fullName evidence="2">Uncharacterized protein</fullName>
    </submittedName>
</protein>
<dbReference type="AlphaFoldDB" id="A0AAD5EHM4"/>
<dbReference type="EMBL" id="MU620894">
    <property type="protein sequence ID" value="KAI8584008.1"/>
    <property type="molecule type" value="Genomic_DNA"/>
</dbReference>
<proteinExistence type="predicted"/>
<keyword evidence="1" id="KW-1133">Transmembrane helix</keyword>
<keyword evidence="1" id="KW-0812">Transmembrane</keyword>
<keyword evidence="3" id="KW-1185">Reference proteome</keyword>
<dbReference type="RefSeq" id="XP_051449012.1">
    <property type="nucleotide sequence ID" value="XM_051585654.1"/>
</dbReference>
<evidence type="ECO:0000256" key="1">
    <source>
        <dbReference type="SAM" id="Phobius"/>
    </source>
</evidence>
<keyword evidence="1" id="KW-0472">Membrane</keyword>
<dbReference type="GeneID" id="75911002"/>
<name>A0AAD5EHM4_UMBRA</name>
<gene>
    <name evidence="2" type="ORF">K450DRAFT_221064</name>
</gene>
<comment type="caution">
    <text evidence="2">The sequence shown here is derived from an EMBL/GenBank/DDBJ whole genome shotgun (WGS) entry which is preliminary data.</text>
</comment>
<reference evidence="2" key="2">
    <citation type="journal article" date="2022" name="Proc. Natl. Acad. Sci. U.S.A.">
        <title>Diploid-dominant life cycles characterize the early evolution of Fungi.</title>
        <authorList>
            <person name="Amses K.R."/>
            <person name="Simmons D.R."/>
            <person name="Longcore J.E."/>
            <person name="Mondo S.J."/>
            <person name="Seto K."/>
            <person name="Jeronimo G.H."/>
            <person name="Bonds A.E."/>
            <person name="Quandt C.A."/>
            <person name="Davis W.J."/>
            <person name="Chang Y."/>
            <person name="Federici B.A."/>
            <person name="Kuo A."/>
            <person name="LaButti K."/>
            <person name="Pangilinan J."/>
            <person name="Andreopoulos W."/>
            <person name="Tritt A."/>
            <person name="Riley R."/>
            <person name="Hundley H."/>
            <person name="Johnson J."/>
            <person name="Lipzen A."/>
            <person name="Barry K."/>
            <person name="Lang B.F."/>
            <person name="Cuomo C.A."/>
            <person name="Buchler N.E."/>
            <person name="Grigoriev I.V."/>
            <person name="Spatafora J.W."/>
            <person name="Stajich J.E."/>
            <person name="James T.Y."/>
        </authorList>
    </citation>
    <scope>NUCLEOTIDE SEQUENCE</scope>
    <source>
        <strain evidence="2">AG</strain>
    </source>
</reference>
<evidence type="ECO:0000313" key="2">
    <source>
        <dbReference type="EMBL" id="KAI8584008.1"/>
    </source>
</evidence>
<organism evidence="2 3">
    <name type="scientific">Umbelopsis ramanniana AG</name>
    <dbReference type="NCBI Taxonomy" id="1314678"/>
    <lineage>
        <taxon>Eukaryota</taxon>
        <taxon>Fungi</taxon>
        <taxon>Fungi incertae sedis</taxon>
        <taxon>Mucoromycota</taxon>
        <taxon>Mucoromycotina</taxon>
        <taxon>Umbelopsidomycetes</taxon>
        <taxon>Umbelopsidales</taxon>
        <taxon>Umbelopsidaceae</taxon>
        <taxon>Umbelopsis</taxon>
    </lineage>
</organism>
<sequence>MDPGLVFERRFQLCSSLWNASFLLNLLLKVAVIFCVSFLLSLKGDGCHSLNYSCCIFITMS</sequence>
<accession>A0AAD5EHM4</accession>
<reference evidence="2" key="1">
    <citation type="submission" date="2021-06" db="EMBL/GenBank/DDBJ databases">
        <authorList>
            <consortium name="DOE Joint Genome Institute"/>
            <person name="Mondo S.J."/>
            <person name="Amses K.R."/>
            <person name="Simmons D.R."/>
            <person name="Longcore J.E."/>
            <person name="Seto K."/>
            <person name="Alves G.H."/>
            <person name="Bonds A.E."/>
            <person name="Quandt C.A."/>
            <person name="Davis W.J."/>
            <person name="Chang Y."/>
            <person name="Letcher P.M."/>
            <person name="Powell M.J."/>
            <person name="Kuo A."/>
            <person name="Labutti K."/>
            <person name="Pangilinan J."/>
            <person name="Andreopoulos W."/>
            <person name="Tritt A."/>
            <person name="Riley R."/>
            <person name="Hundley H."/>
            <person name="Johnson J."/>
            <person name="Lipzen A."/>
            <person name="Barry K."/>
            <person name="Berbee M.L."/>
            <person name="Buchler N.E."/>
            <person name="Grigoriev I.V."/>
            <person name="Spatafora J.W."/>
            <person name="Stajich J.E."/>
            <person name="James T.Y."/>
        </authorList>
    </citation>
    <scope>NUCLEOTIDE SEQUENCE</scope>
    <source>
        <strain evidence="2">AG</strain>
    </source>
</reference>
<evidence type="ECO:0000313" key="3">
    <source>
        <dbReference type="Proteomes" id="UP001206595"/>
    </source>
</evidence>
<dbReference type="Proteomes" id="UP001206595">
    <property type="component" value="Unassembled WGS sequence"/>
</dbReference>
<feature type="transmembrane region" description="Helical" evidence="1">
    <location>
        <begin position="20"/>
        <end position="42"/>
    </location>
</feature>